<dbReference type="AlphaFoldDB" id="A0AAX6IK68"/>
<evidence type="ECO:0000313" key="2">
    <source>
        <dbReference type="Proteomes" id="UP001140949"/>
    </source>
</evidence>
<reference evidence="1" key="1">
    <citation type="journal article" date="2023" name="GigaByte">
        <title>Genome assembly of the bearded iris, Iris pallida Lam.</title>
        <authorList>
            <person name="Bruccoleri R.E."/>
            <person name="Oakeley E.J."/>
            <person name="Faust A.M.E."/>
            <person name="Altorfer M."/>
            <person name="Dessus-Babus S."/>
            <person name="Burckhardt D."/>
            <person name="Oertli M."/>
            <person name="Naumann U."/>
            <person name="Petersen F."/>
            <person name="Wong J."/>
        </authorList>
    </citation>
    <scope>NUCLEOTIDE SEQUENCE</scope>
    <source>
        <strain evidence="1">GSM-AAB239-AS_SAM_17_03QT</strain>
    </source>
</reference>
<sequence>MSFMCSLFCLLGVACITISCFWSLSFRIQTWLRFLLLLCCLDCACRVCYKFDTMQHGHGFVLWSVCAFMILCNMV</sequence>
<organism evidence="1 2">
    <name type="scientific">Iris pallida</name>
    <name type="common">Sweet iris</name>
    <dbReference type="NCBI Taxonomy" id="29817"/>
    <lineage>
        <taxon>Eukaryota</taxon>
        <taxon>Viridiplantae</taxon>
        <taxon>Streptophyta</taxon>
        <taxon>Embryophyta</taxon>
        <taxon>Tracheophyta</taxon>
        <taxon>Spermatophyta</taxon>
        <taxon>Magnoliopsida</taxon>
        <taxon>Liliopsida</taxon>
        <taxon>Asparagales</taxon>
        <taxon>Iridaceae</taxon>
        <taxon>Iridoideae</taxon>
        <taxon>Irideae</taxon>
        <taxon>Iris</taxon>
    </lineage>
</organism>
<keyword evidence="2" id="KW-1185">Reference proteome</keyword>
<dbReference type="Proteomes" id="UP001140949">
    <property type="component" value="Unassembled WGS sequence"/>
</dbReference>
<accession>A0AAX6IK68</accession>
<protein>
    <recommendedName>
        <fullName evidence="3">Secreted peptide</fullName>
    </recommendedName>
</protein>
<dbReference type="EMBL" id="JANAVB010000798">
    <property type="protein sequence ID" value="KAJ6853411.1"/>
    <property type="molecule type" value="Genomic_DNA"/>
</dbReference>
<comment type="caution">
    <text evidence="1">The sequence shown here is derived from an EMBL/GenBank/DDBJ whole genome shotgun (WGS) entry which is preliminary data.</text>
</comment>
<evidence type="ECO:0008006" key="3">
    <source>
        <dbReference type="Google" id="ProtNLM"/>
    </source>
</evidence>
<name>A0AAX6IK68_IRIPA</name>
<proteinExistence type="predicted"/>
<gene>
    <name evidence="1" type="ORF">M6B38_250770</name>
</gene>
<evidence type="ECO:0000313" key="1">
    <source>
        <dbReference type="EMBL" id="KAJ6853411.1"/>
    </source>
</evidence>
<reference evidence="1" key="2">
    <citation type="submission" date="2023-04" db="EMBL/GenBank/DDBJ databases">
        <authorList>
            <person name="Bruccoleri R.E."/>
            <person name="Oakeley E.J."/>
            <person name="Faust A.-M."/>
            <person name="Dessus-Babus S."/>
            <person name="Altorfer M."/>
            <person name="Burckhardt D."/>
            <person name="Oertli M."/>
            <person name="Naumann U."/>
            <person name="Petersen F."/>
            <person name="Wong J."/>
        </authorList>
    </citation>
    <scope>NUCLEOTIDE SEQUENCE</scope>
    <source>
        <strain evidence="1">GSM-AAB239-AS_SAM_17_03QT</strain>
        <tissue evidence="1">Leaf</tissue>
    </source>
</reference>